<organism evidence="1 2">
    <name type="scientific">Musa balbisiana</name>
    <name type="common">Banana</name>
    <dbReference type="NCBI Taxonomy" id="52838"/>
    <lineage>
        <taxon>Eukaryota</taxon>
        <taxon>Viridiplantae</taxon>
        <taxon>Streptophyta</taxon>
        <taxon>Embryophyta</taxon>
        <taxon>Tracheophyta</taxon>
        <taxon>Spermatophyta</taxon>
        <taxon>Magnoliopsida</taxon>
        <taxon>Liliopsida</taxon>
        <taxon>Zingiberales</taxon>
        <taxon>Musaceae</taxon>
        <taxon>Musa</taxon>
    </lineage>
</organism>
<protein>
    <submittedName>
        <fullName evidence="1">Uncharacterized protein</fullName>
    </submittedName>
</protein>
<name>A0A4S8IFF1_MUSBA</name>
<comment type="caution">
    <text evidence="1">The sequence shown here is derived from an EMBL/GenBank/DDBJ whole genome shotgun (WGS) entry which is preliminary data.</text>
</comment>
<keyword evidence="2" id="KW-1185">Reference proteome</keyword>
<dbReference type="EMBL" id="PYDT01000010">
    <property type="protein sequence ID" value="THU46978.1"/>
    <property type="molecule type" value="Genomic_DNA"/>
</dbReference>
<dbReference type="Proteomes" id="UP000317650">
    <property type="component" value="Chromosome 9"/>
</dbReference>
<proteinExistence type="predicted"/>
<accession>A0A4S8IFF1</accession>
<reference evidence="1 2" key="1">
    <citation type="journal article" date="2019" name="Nat. Plants">
        <title>Genome sequencing of Musa balbisiana reveals subgenome evolution and function divergence in polyploid bananas.</title>
        <authorList>
            <person name="Yao X."/>
        </authorList>
    </citation>
    <scope>NUCLEOTIDE SEQUENCE [LARGE SCALE GENOMIC DNA]</scope>
    <source>
        <strain evidence="2">cv. DH-PKW</strain>
        <tissue evidence="1">Leaves</tissue>
    </source>
</reference>
<evidence type="ECO:0000313" key="2">
    <source>
        <dbReference type="Proteomes" id="UP000317650"/>
    </source>
</evidence>
<evidence type="ECO:0000313" key="1">
    <source>
        <dbReference type="EMBL" id="THU46978.1"/>
    </source>
</evidence>
<dbReference type="AlphaFoldDB" id="A0A4S8IFF1"/>
<sequence length="74" mass="8144">MRTCRCRGQRGAVLVSSDSCRRGTGLKGSSDAIGEVDAFRALHIVPLLHDCGWIRRGRSRIKEGENEAERTTST</sequence>
<gene>
    <name evidence="1" type="ORF">C4D60_Mb09t10660</name>
</gene>